<feature type="compositionally biased region" description="Acidic residues" evidence="1">
    <location>
        <begin position="152"/>
        <end position="168"/>
    </location>
</feature>
<protein>
    <submittedName>
        <fullName evidence="3">Uncharacterized protein</fullName>
    </submittedName>
</protein>
<dbReference type="EMBL" id="LCUC01000763">
    <property type="protein sequence ID" value="KKY29467.1"/>
    <property type="molecule type" value="Genomic_DNA"/>
</dbReference>
<dbReference type="AlphaFoldDB" id="A0A0G2F3Y3"/>
<evidence type="ECO:0000313" key="3">
    <source>
        <dbReference type="EMBL" id="KKY29467.1"/>
    </source>
</evidence>
<reference evidence="3 4" key="2">
    <citation type="submission" date="2015-05" db="EMBL/GenBank/DDBJ databases">
        <authorList>
            <person name="Morales-Cruz A."/>
            <person name="Amrine K.C."/>
            <person name="Cantu D."/>
        </authorList>
    </citation>
    <scope>NUCLEOTIDE SEQUENCE [LARGE SCALE GENOMIC DNA]</scope>
    <source>
        <strain evidence="3">DA912</strain>
    </source>
</reference>
<evidence type="ECO:0000256" key="1">
    <source>
        <dbReference type="SAM" id="MobiDB-lite"/>
    </source>
</evidence>
<feature type="transmembrane region" description="Helical" evidence="2">
    <location>
        <begin position="12"/>
        <end position="32"/>
    </location>
</feature>
<proteinExistence type="predicted"/>
<evidence type="ECO:0000313" key="4">
    <source>
        <dbReference type="Proteomes" id="UP000034680"/>
    </source>
</evidence>
<keyword evidence="4" id="KW-1185">Reference proteome</keyword>
<keyword evidence="2" id="KW-0812">Transmembrane</keyword>
<organism evidence="3 4">
    <name type="scientific">Diaporthe ampelina</name>
    <dbReference type="NCBI Taxonomy" id="1214573"/>
    <lineage>
        <taxon>Eukaryota</taxon>
        <taxon>Fungi</taxon>
        <taxon>Dikarya</taxon>
        <taxon>Ascomycota</taxon>
        <taxon>Pezizomycotina</taxon>
        <taxon>Sordariomycetes</taxon>
        <taxon>Sordariomycetidae</taxon>
        <taxon>Diaporthales</taxon>
        <taxon>Diaporthaceae</taxon>
        <taxon>Diaporthe</taxon>
    </lineage>
</organism>
<evidence type="ECO:0000256" key="2">
    <source>
        <dbReference type="SAM" id="Phobius"/>
    </source>
</evidence>
<keyword evidence="2" id="KW-1133">Transmembrane helix</keyword>
<gene>
    <name evidence="3" type="ORF">UCDDA912_g10608</name>
</gene>
<dbReference type="PROSITE" id="PS51257">
    <property type="entry name" value="PROKAR_LIPOPROTEIN"/>
    <property type="match status" value="1"/>
</dbReference>
<feature type="region of interest" description="Disordered" evidence="1">
    <location>
        <begin position="143"/>
        <end position="177"/>
    </location>
</feature>
<sequence>MTRQPSLARLVAWIMPMALVCSCVTAPLAYMAHDFLARNRRSTRDTARAQQFPNPRFDEFCDTTHRWLTGCFGRQRVLHDIFKLPRPPLSFAPSQQGGHHDRHLDHNGQVGAWNMALEKRYRAEIEKQPYTCWCEDRGEGSGGIRKNNVGKDDDDDDDNNNNDNDNDNNENGHDDKACPQAAPHAFFTCNHLAVLWQVHAILADPDKRHAYETEFLPLLASGGGGDITVEKEWVDRFSQVCGLPVNIC</sequence>
<dbReference type="Proteomes" id="UP000034680">
    <property type="component" value="Unassembled WGS sequence"/>
</dbReference>
<name>A0A0G2F3Y3_9PEZI</name>
<comment type="caution">
    <text evidence="3">The sequence shown here is derived from an EMBL/GenBank/DDBJ whole genome shotgun (WGS) entry which is preliminary data.</text>
</comment>
<reference evidence="3 4" key="1">
    <citation type="submission" date="2015-05" db="EMBL/GenBank/DDBJ databases">
        <title>Distinctive expansion of gene families associated with plant cell wall degradation and secondary metabolism in the genomes of grapevine trunk pathogens.</title>
        <authorList>
            <person name="Lawrence D.P."/>
            <person name="Travadon R."/>
            <person name="Rolshausen P.E."/>
            <person name="Baumgartner K."/>
        </authorList>
    </citation>
    <scope>NUCLEOTIDE SEQUENCE [LARGE SCALE GENOMIC DNA]</scope>
    <source>
        <strain evidence="3">DA912</strain>
    </source>
</reference>
<keyword evidence="2" id="KW-0472">Membrane</keyword>
<accession>A0A0G2F3Y3</accession>